<keyword evidence="2" id="KW-1185">Reference proteome</keyword>
<evidence type="ECO:0000313" key="2">
    <source>
        <dbReference type="Proteomes" id="UP000703269"/>
    </source>
</evidence>
<proteinExistence type="predicted"/>
<sequence>MMDDANIMLDPDPARASPWHFVFTTKDAAGDQYEEQFAIVTGAAPRLASLDHYAQRSVLASAERYWPSDRQHMWKAVPRAGAFSFRNAASRRLLCQSRTAGVADTAPPSACDNPACLWRLVDPHTRAPCAVLYDATASVVPPEVSGVSEAEETKTQAVPPRLLLRTQEASSDVAERFAQSIKLEQDLVRGMVDGGYTAIVLGPQLVMGFKDGLITKTYLQDEGGMFGMPKFKAKDGFEASPT</sequence>
<name>A0A9P3GSQ3_9APHY</name>
<evidence type="ECO:0000313" key="1">
    <source>
        <dbReference type="EMBL" id="GJF00172.1"/>
    </source>
</evidence>
<dbReference type="Proteomes" id="UP000703269">
    <property type="component" value="Unassembled WGS sequence"/>
</dbReference>
<dbReference type="OrthoDB" id="10401483at2759"/>
<gene>
    <name evidence="1" type="ORF">PsYK624_164510</name>
</gene>
<comment type="caution">
    <text evidence="1">The sequence shown here is derived from an EMBL/GenBank/DDBJ whole genome shotgun (WGS) entry which is preliminary data.</text>
</comment>
<protein>
    <submittedName>
        <fullName evidence="1">Uncharacterized protein</fullName>
    </submittedName>
</protein>
<dbReference type="EMBL" id="BPQB01000137">
    <property type="protein sequence ID" value="GJF00172.1"/>
    <property type="molecule type" value="Genomic_DNA"/>
</dbReference>
<organism evidence="1 2">
    <name type="scientific">Phanerochaete sordida</name>
    <dbReference type="NCBI Taxonomy" id="48140"/>
    <lineage>
        <taxon>Eukaryota</taxon>
        <taxon>Fungi</taxon>
        <taxon>Dikarya</taxon>
        <taxon>Basidiomycota</taxon>
        <taxon>Agaricomycotina</taxon>
        <taxon>Agaricomycetes</taxon>
        <taxon>Polyporales</taxon>
        <taxon>Phanerochaetaceae</taxon>
        <taxon>Phanerochaete</taxon>
    </lineage>
</organism>
<reference evidence="1 2" key="1">
    <citation type="submission" date="2021-08" db="EMBL/GenBank/DDBJ databases">
        <title>Draft Genome Sequence of Phanerochaete sordida strain YK-624.</title>
        <authorList>
            <person name="Mori T."/>
            <person name="Dohra H."/>
            <person name="Suzuki T."/>
            <person name="Kawagishi H."/>
            <person name="Hirai H."/>
        </authorList>
    </citation>
    <scope>NUCLEOTIDE SEQUENCE [LARGE SCALE GENOMIC DNA]</scope>
    <source>
        <strain evidence="1 2">YK-624</strain>
    </source>
</reference>
<dbReference type="AlphaFoldDB" id="A0A9P3GSQ3"/>
<accession>A0A9P3GSQ3</accession>